<feature type="chain" id="PRO_5018604774" evidence="6">
    <location>
        <begin position="20"/>
        <end position="192"/>
    </location>
</feature>
<comment type="caution">
    <text evidence="7">The sequence shown here is derived from an EMBL/GenBank/DDBJ whole genome shotgun (WGS) entry which is preliminary data.</text>
</comment>
<dbReference type="Proteomes" id="UP000283509">
    <property type="component" value="Unassembled WGS sequence"/>
</dbReference>
<keyword evidence="5" id="KW-0735">Signal-anchor</keyword>
<evidence type="ECO:0000313" key="8">
    <source>
        <dbReference type="Proteomes" id="UP000283509"/>
    </source>
</evidence>
<keyword evidence="5" id="KW-0812">Transmembrane</keyword>
<sequence>MPLLLLARLFLAPPAGTTTAPPALSRSASVGPTDSPSCSTLRAASIEGDVMAQFVHVALHGTVLFLQLRDLRGQPVWSSPSVWEKMGALNKLYVYGCEYNLRPDHCMYMSVCKAAEKHGVFVLHGNRGTFHSDKQPAFRAVYRAWEEYKLGDDLRQNLYYPMQRYLIKTTNTNCGKIHSAYLKALGSLVRLR</sequence>
<evidence type="ECO:0000256" key="2">
    <source>
        <dbReference type="ARBA" id="ARBA00006351"/>
    </source>
</evidence>
<evidence type="ECO:0000256" key="4">
    <source>
        <dbReference type="ARBA" id="ARBA00022679"/>
    </source>
</evidence>
<keyword evidence="3" id="KW-0328">Glycosyltransferase</keyword>
<keyword evidence="4 7" id="KW-0808">Transferase</keyword>
<dbReference type="OrthoDB" id="6238971at2759"/>
<dbReference type="EMBL" id="QCYY01001011">
    <property type="protein sequence ID" value="ROT81155.1"/>
    <property type="molecule type" value="Genomic_DNA"/>
</dbReference>
<gene>
    <name evidence="7" type="ORF">C7M84_000094</name>
</gene>
<dbReference type="GO" id="GO:0016266">
    <property type="term" value="P:protein O-linked glycosylation via N-acetyl-galactosamine"/>
    <property type="evidence" value="ECO:0007669"/>
    <property type="project" value="TreeGrafter"/>
</dbReference>
<dbReference type="GO" id="GO:0016020">
    <property type="term" value="C:membrane"/>
    <property type="evidence" value="ECO:0007669"/>
    <property type="project" value="UniProtKB-SubCell"/>
</dbReference>
<name>A0A3R7MGL6_PENVA</name>
<dbReference type="InterPro" id="IPR051993">
    <property type="entry name" value="Glycosyltransferase_8"/>
</dbReference>
<evidence type="ECO:0000313" key="7">
    <source>
        <dbReference type="EMBL" id="ROT81155.1"/>
    </source>
</evidence>
<evidence type="ECO:0000256" key="3">
    <source>
        <dbReference type="ARBA" id="ARBA00022676"/>
    </source>
</evidence>
<evidence type="ECO:0000256" key="6">
    <source>
        <dbReference type="SAM" id="SignalP"/>
    </source>
</evidence>
<comment type="similarity">
    <text evidence="2">Belongs to the glycosyltransferase 8 family.</text>
</comment>
<comment type="subcellular location">
    <subcellularLocation>
        <location evidence="1">Membrane</location>
        <topology evidence="1">Single-pass type II membrane protein</topology>
    </subcellularLocation>
</comment>
<reference evidence="7 8" key="1">
    <citation type="submission" date="2018-04" db="EMBL/GenBank/DDBJ databases">
        <authorList>
            <person name="Zhang X."/>
            <person name="Yuan J."/>
            <person name="Li F."/>
            <person name="Xiang J."/>
        </authorList>
    </citation>
    <scope>NUCLEOTIDE SEQUENCE [LARGE SCALE GENOMIC DNA]</scope>
    <source>
        <tissue evidence="7">Muscle</tissue>
    </source>
</reference>
<dbReference type="PANTHER" id="PTHR46012:SF2">
    <property type="entry name" value="IP22168P"/>
    <property type="match status" value="1"/>
</dbReference>
<organism evidence="7 8">
    <name type="scientific">Penaeus vannamei</name>
    <name type="common">Whiteleg shrimp</name>
    <name type="synonym">Litopenaeus vannamei</name>
    <dbReference type="NCBI Taxonomy" id="6689"/>
    <lineage>
        <taxon>Eukaryota</taxon>
        <taxon>Metazoa</taxon>
        <taxon>Ecdysozoa</taxon>
        <taxon>Arthropoda</taxon>
        <taxon>Crustacea</taxon>
        <taxon>Multicrustacea</taxon>
        <taxon>Malacostraca</taxon>
        <taxon>Eumalacostraca</taxon>
        <taxon>Eucarida</taxon>
        <taxon>Decapoda</taxon>
        <taxon>Dendrobranchiata</taxon>
        <taxon>Penaeoidea</taxon>
        <taxon>Penaeidae</taxon>
        <taxon>Penaeus</taxon>
    </lineage>
</organism>
<feature type="signal peptide" evidence="6">
    <location>
        <begin position="1"/>
        <end position="19"/>
    </location>
</feature>
<dbReference type="GO" id="GO:0035252">
    <property type="term" value="F:UDP-xylosyltransferase activity"/>
    <property type="evidence" value="ECO:0007669"/>
    <property type="project" value="TreeGrafter"/>
</dbReference>
<keyword evidence="6" id="KW-0732">Signal</keyword>
<reference evidence="7 8" key="2">
    <citation type="submission" date="2019-01" db="EMBL/GenBank/DDBJ databases">
        <title>The decoding of complex shrimp genome reveals the adaptation for benthos swimmer, frequently molting mechanism and breeding impact on genome.</title>
        <authorList>
            <person name="Sun Y."/>
            <person name="Gao Y."/>
            <person name="Yu Y."/>
        </authorList>
    </citation>
    <scope>NUCLEOTIDE SEQUENCE [LARGE SCALE GENOMIC DNA]</scope>
    <source>
        <tissue evidence="7">Muscle</tissue>
    </source>
</reference>
<protein>
    <submittedName>
        <fullName evidence="7">Glycosyltransferase 8 domain-containing protein 4</fullName>
    </submittedName>
</protein>
<dbReference type="AlphaFoldDB" id="A0A3R7MGL6"/>
<dbReference type="PANTHER" id="PTHR46012">
    <property type="entry name" value="IP22168P"/>
    <property type="match status" value="1"/>
</dbReference>
<keyword evidence="8" id="KW-1185">Reference proteome</keyword>
<accession>A0A3R7MGL6</accession>
<evidence type="ECO:0000256" key="5">
    <source>
        <dbReference type="ARBA" id="ARBA00022968"/>
    </source>
</evidence>
<proteinExistence type="inferred from homology"/>
<evidence type="ECO:0000256" key="1">
    <source>
        <dbReference type="ARBA" id="ARBA00004606"/>
    </source>
</evidence>